<feature type="non-terminal residue" evidence="1">
    <location>
        <position position="171"/>
    </location>
</feature>
<accession>A0A6A6WHK7</accession>
<dbReference type="InterPro" id="IPR018531">
    <property type="entry name" value="DUF1993"/>
</dbReference>
<gene>
    <name evidence="1" type="ORF">EJ05DRAFT_472540</name>
</gene>
<dbReference type="InterPro" id="IPR034660">
    <property type="entry name" value="DinB/YfiT-like"/>
</dbReference>
<organism evidence="1 2">
    <name type="scientific">Pseudovirgaria hyperparasitica</name>
    <dbReference type="NCBI Taxonomy" id="470096"/>
    <lineage>
        <taxon>Eukaryota</taxon>
        <taxon>Fungi</taxon>
        <taxon>Dikarya</taxon>
        <taxon>Ascomycota</taxon>
        <taxon>Pezizomycotina</taxon>
        <taxon>Dothideomycetes</taxon>
        <taxon>Dothideomycetes incertae sedis</taxon>
        <taxon>Acrospermales</taxon>
        <taxon>Acrospermaceae</taxon>
        <taxon>Pseudovirgaria</taxon>
    </lineage>
</organism>
<dbReference type="AlphaFoldDB" id="A0A6A6WHK7"/>
<keyword evidence="2" id="KW-1185">Reference proteome</keyword>
<dbReference type="PANTHER" id="PTHR36922:SF1">
    <property type="entry name" value="DUF1993 DOMAIN-CONTAINING PROTEIN"/>
    <property type="match status" value="1"/>
</dbReference>
<dbReference type="EMBL" id="ML996566">
    <property type="protein sequence ID" value="KAF2761560.1"/>
    <property type="molecule type" value="Genomic_DNA"/>
</dbReference>
<proteinExistence type="predicted"/>
<dbReference type="Pfam" id="PF09351">
    <property type="entry name" value="DUF1993"/>
    <property type="match status" value="1"/>
</dbReference>
<dbReference type="PANTHER" id="PTHR36922">
    <property type="entry name" value="BLL2446 PROTEIN"/>
    <property type="match status" value="1"/>
</dbReference>
<name>A0A6A6WHK7_9PEZI</name>
<sequence>MTSLYDQSVPILIKYLNNLTNILKKGEAYADEKGIAHETMLQYRLIEDMRPLTYQVQACSNTAKFLSTRVGGVAPLVLDDNEETFAQLHARIARTIEILRSIRPEDMNGKEADQIVMETGMGNYGFTGLGYVAEYAIPNFHFHLSTAYCLLREQGVPIGALDYLAGMFKKI</sequence>
<dbReference type="OrthoDB" id="3724345at2759"/>
<protein>
    <submittedName>
        <fullName evidence="1">Uncharacterized protein</fullName>
    </submittedName>
</protein>
<evidence type="ECO:0000313" key="2">
    <source>
        <dbReference type="Proteomes" id="UP000799437"/>
    </source>
</evidence>
<evidence type="ECO:0000313" key="1">
    <source>
        <dbReference type="EMBL" id="KAF2761560.1"/>
    </source>
</evidence>
<dbReference type="SUPFAM" id="SSF109854">
    <property type="entry name" value="DinB/YfiT-like putative metalloenzymes"/>
    <property type="match status" value="1"/>
</dbReference>
<dbReference type="RefSeq" id="XP_033604011.1">
    <property type="nucleotide sequence ID" value="XM_033743204.1"/>
</dbReference>
<dbReference type="Proteomes" id="UP000799437">
    <property type="component" value="Unassembled WGS sequence"/>
</dbReference>
<dbReference type="GeneID" id="54484258"/>
<dbReference type="Gene3D" id="1.20.120.450">
    <property type="entry name" value="dinb family like domain"/>
    <property type="match status" value="1"/>
</dbReference>
<reference evidence="1" key="1">
    <citation type="journal article" date="2020" name="Stud. Mycol.">
        <title>101 Dothideomycetes genomes: a test case for predicting lifestyles and emergence of pathogens.</title>
        <authorList>
            <person name="Haridas S."/>
            <person name="Albert R."/>
            <person name="Binder M."/>
            <person name="Bloem J."/>
            <person name="Labutti K."/>
            <person name="Salamov A."/>
            <person name="Andreopoulos B."/>
            <person name="Baker S."/>
            <person name="Barry K."/>
            <person name="Bills G."/>
            <person name="Bluhm B."/>
            <person name="Cannon C."/>
            <person name="Castanera R."/>
            <person name="Culley D."/>
            <person name="Daum C."/>
            <person name="Ezra D."/>
            <person name="Gonzalez J."/>
            <person name="Henrissat B."/>
            <person name="Kuo A."/>
            <person name="Liang C."/>
            <person name="Lipzen A."/>
            <person name="Lutzoni F."/>
            <person name="Magnuson J."/>
            <person name="Mondo S."/>
            <person name="Nolan M."/>
            <person name="Ohm R."/>
            <person name="Pangilinan J."/>
            <person name="Park H.-J."/>
            <person name="Ramirez L."/>
            <person name="Alfaro M."/>
            <person name="Sun H."/>
            <person name="Tritt A."/>
            <person name="Yoshinaga Y."/>
            <person name="Zwiers L.-H."/>
            <person name="Turgeon B."/>
            <person name="Goodwin S."/>
            <person name="Spatafora J."/>
            <person name="Crous P."/>
            <person name="Grigoriev I."/>
        </authorList>
    </citation>
    <scope>NUCLEOTIDE SEQUENCE</scope>
    <source>
        <strain evidence="1">CBS 121739</strain>
    </source>
</reference>